<protein>
    <submittedName>
        <fullName evidence="2">Uncharacterized protein</fullName>
    </submittedName>
</protein>
<sequence>MEDLGRIRFVTENYERLQGLRRLPLALCVTAFGLLVQLDKDLLAMAMAVVVIYPAFFAESIVGRLYERRFGRVRSRVRPTDYVFWAALVALVFAMDSVQMWLDGSLVLAVGGIVGAAYVLGAFWPREKRHGSTAYWPIIAALAVATGLLSAFGAVAPGLFIIGLGLSVSVGLLLDHLLLVRTFKRAPKEEADAGAV</sequence>
<reference evidence="2 3" key="1">
    <citation type="submission" date="2019-10" db="EMBL/GenBank/DDBJ databases">
        <title>Rubrobacter sp nov SCSIO 52090 isolated from a deep-sea sediment in the South China Sea.</title>
        <authorList>
            <person name="Chen R.W."/>
        </authorList>
    </citation>
    <scope>NUCLEOTIDE SEQUENCE [LARGE SCALE GENOMIC DNA]</scope>
    <source>
        <strain evidence="2 3">SCSIO 52909</strain>
    </source>
</reference>
<evidence type="ECO:0000313" key="2">
    <source>
        <dbReference type="EMBL" id="QIN83859.1"/>
    </source>
</evidence>
<dbReference type="RefSeq" id="WP_166177507.1">
    <property type="nucleotide sequence ID" value="NZ_CP045119.1"/>
</dbReference>
<name>A0A6G8QBK9_9ACTN</name>
<dbReference type="EMBL" id="CP045119">
    <property type="protein sequence ID" value="QIN83859.1"/>
    <property type="molecule type" value="Genomic_DNA"/>
</dbReference>
<evidence type="ECO:0000313" key="3">
    <source>
        <dbReference type="Proteomes" id="UP000501452"/>
    </source>
</evidence>
<evidence type="ECO:0000256" key="1">
    <source>
        <dbReference type="SAM" id="Phobius"/>
    </source>
</evidence>
<feature type="transmembrane region" description="Helical" evidence="1">
    <location>
        <begin position="159"/>
        <end position="180"/>
    </location>
</feature>
<organism evidence="2 3">
    <name type="scientific">Rubrobacter tropicus</name>
    <dbReference type="NCBI Taxonomy" id="2653851"/>
    <lineage>
        <taxon>Bacteria</taxon>
        <taxon>Bacillati</taxon>
        <taxon>Actinomycetota</taxon>
        <taxon>Rubrobacteria</taxon>
        <taxon>Rubrobacterales</taxon>
        <taxon>Rubrobacteraceae</taxon>
        <taxon>Rubrobacter</taxon>
    </lineage>
</organism>
<feature type="transmembrane region" description="Helical" evidence="1">
    <location>
        <begin position="82"/>
        <end position="100"/>
    </location>
</feature>
<feature type="transmembrane region" description="Helical" evidence="1">
    <location>
        <begin position="106"/>
        <end position="123"/>
    </location>
</feature>
<keyword evidence="1" id="KW-1133">Transmembrane helix</keyword>
<dbReference type="AlphaFoldDB" id="A0A6G8QBK9"/>
<feature type="transmembrane region" description="Helical" evidence="1">
    <location>
        <begin position="20"/>
        <end position="36"/>
    </location>
</feature>
<keyword evidence="3" id="KW-1185">Reference proteome</keyword>
<feature type="transmembrane region" description="Helical" evidence="1">
    <location>
        <begin position="42"/>
        <end position="62"/>
    </location>
</feature>
<accession>A0A6G8QBK9</accession>
<dbReference type="KEGG" id="rub:GBA63_15350"/>
<dbReference type="Proteomes" id="UP000501452">
    <property type="component" value="Chromosome"/>
</dbReference>
<keyword evidence="1" id="KW-0812">Transmembrane</keyword>
<feature type="transmembrane region" description="Helical" evidence="1">
    <location>
        <begin position="135"/>
        <end position="153"/>
    </location>
</feature>
<proteinExistence type="predicted"/>
<gene>
    <name evidence="2" type="ORF">GBA63_15350</name>
</gene>
<keyword evidence="1" id="KW-0472">Membrane</keyword>